<evidence type="ECO:0000313" key="4">
    <source>
        <dbReference type="Proteomes" id="UP000253529"/>
    </source>
</evidence>
<keyword evidence="1" id="KW-0479">Metal-binding</keyword>
<comment type="caution">
    <text evidence="3">The sequence shown here is derived from an EMBL/GenBank/DDBJ whole genome shotgun (WGS) entry which is preliminary data.</text>
</comment>
<organism evidence="3 4">
    <name type="scientific">Roseiarcus fermentans</name>
    <dbReference type="NCBI Taxonomy" id="1473586"/>
    <lineage>
        <taxon>Bacteria</taxon>
        <taxon>Pseudomonadati</taxon>
        <taxon>Pseudomonadota</taxon>
        <taxon>Alphaproteobacteria</taxon>
        <taxon>Hyphomicrobiales</taxon>
        <taxon>Roseiarcaceae</taxon>
        <taxon>Roseiarcus</taxon>
    </lineage>
</organism>
<keyword evidence="3" id="KW-0670">Pyruvate</keyword>
<evidence type="ECO:0000256" key="1">
    <source>
        <dbReference type="ARBA" id="ARBA00022723"/>
    </source>
</evidence>
<dbReference type="PANTHER" id="PTHR11820:SF90">
    <property type="entry name" value="FLUTATHIONE S-TRANSFERASE"/>
    <property type="match status" value="1"/>
</dbReference>
<dbReference type="AlphaFoldDB" id="A0A366EIM8"/>
<keyword evidence="4" id="KW-1185">Reference proteome</keyword>
<accession>A0A366EIM8</accession>
<reference evidence="3 4" key="1">
    <citation type="submission" date="2018-06" db="EMBL/GenBank/DDBJ databases">
        <title>Genomic Encyclopedia of Type Strains, Phase IV (KMG-IV): sequencing the most valuable type-strain genomes for metagenomic binning, comparative biology and taxonomic classification.</title>
        <authorList>
            <person name="Goeker M."/>
        </authorList>
    </citation>
    <scope>NUCLEOTIDE SEQUENCE [LARGE SCALE GENOMIC DNA]</scope>
    <source>
        <strain evidence="3 4">DSM 24875</strain>
    </source>
</reference>
<dbReference type="SUPFAM" id="SSF56529">
    <property type="entry name" value="FAH"/>
    <property type="match status" value="1"/>
</dbReference>
<proteinExistence type="predicted"/>
<protein>
    <submittedName>
        <fullName evidence="3">Fumarylpyruvate hydrolase</fullName>
    </submittedName>
</protein>
<dbReference type="GO" id="GO:0018773">
    <property type="term" value="F:acetylpyruvate hydrolase activity"/>
    <property type="evidence" value="ECO:0007669"/>
    <property type="project" value="TreeGrafter"/>
</dbReference>
<name>A0A366EIM8_9HYPH</name>
<gene>
    <name evidence="3" type="ORF">DFR50_15414</name>
</gene>
<dbReference type="Proteomes" id="UP000253529">
    <property type="component" value="Unassembled WGS sequence"/>
</dbReference>
<feature type="domain" description="Fumarylacetoacetase-like C-terminal" evidence="2">
    <location>
        <begin position="29"/>
        <end position="227"/>
    </location>
</feature>
<keyword evidence="3" id="KW-0378">Hydrolase</keyword>
<dbReference type="EMBL" id="QNRK01000054">
    <property type="protein sequence ID" value="RBP02208.1"/>
    <property type="molecule type" value="Genomic_DNA"/>
</dbReference>
<dbReference type="InterPro" id="IPR036663">
    <property type="entry name" value="Fumarylacetoacetase_C_sf"/>
</dbReference>
<dbReference type="Gene3D" id="3.90.850.10">
    <property type="entry name" value="Fumarylacetoacetase-like, C-terminal domain"/>
    <property type="match status" value="1"/>
</dbReference>
<dbReference type="GO" id="GO:0046872">
    <property type="term" value="F:metal ion binding"/>
    <property type="evidence" value="ECO:0007669"/>
    <property type="project" value="UniProtKB-KW"/>
</dbReference>
<dbReference type="InterPro" id="IPR011234">
    <property type="entry name" value="Fumarylacetoacetase-like_C"/>
</dbReference>
<dbReference type="PANTHER" id="PTHR11820">
    <property type="entry name" value="ACYLPYRUVASE"/>
    <property type="match status" value="1"/>
</dbReference>
<evidence type="ECO:0000313" key="3">
    <source>
        <dbReference type="EMBL" id="RBP02208.1"/>
    </source>
</evidence>
<evidence type="ECO:0000259" key="2">
    <source>
        <dbReference type="Pfam" id="PF01557"/>
    </source>
</evidence>
<sequence length="234" mass="25517">MTDELIFPPTPIRAIPVQGEARRFACNRIFCVGRNYADHAREMGVEIDRVAPFYFLKHPGALVASGATVAYPPGTTNYHYEMELVVAIGAAGFRLARTDAHNLVFGYACGLDMTRRDLQLDARAKGRPWDLGKDFEQSAVVAEIVPKPNFGAIAGQRIWLRVNDVSKQEARLSDLVWGIDEIVAHLSGFYHLAPGDLIFTGTPAGVGPVVAGDELEGGVEGLRNVRLRIGESQS</sequence>
<dbReference type="Pfam" id="PF01557">
    <property type="entry name" value="FAA_hydrolase"/>
    <property type="match status" value="1"/>
</dbReference>